<organism evidence="1 2">
    <name type="scientific">Trichoderma aggressivum f. europaeum</name>
    <dbReference type="NCBI Taxonomy" id="173218"/>
    <lineage>
        <taxon>Eukaryota</taxon>
        <taxon>Fungi</taxon>
        <taxon>Dikarya</taxon>
        <taxon>Ascomycota</taxon>
        <taxon>Pezizomycotina</taxon>
        <taxon>Sordariomycetes</taxon>
        <taxon>Hypocreomycetidae</taxon>
        <taxon>Hypocreales</taxon>
        <taxon>Hypocreaceae</taxon>
        <taxon>Trichoderma</taxon>
    </lineage>
</organism>
<dbReference type="Proteomes" id="UP001273209">
    <property type="component" value="Unassembled WGS sequence"/>
</dbReference>
<accession>A0AAE1I6A6</accession>
<dbReference type="RefSeq" id="XP_062750056.1">
    <property type="nucleotide sequence ID" value="XM_062895125.1"/>
</dbReference>
<dbReference type="EMBL" id="JAWRVG010000110">
    <property type="protein sequence ID" value="KAK4059707.1"/>
    <property type="molecule type" value="Genomic_DNA"/>
</dbReference>
<comment type="caution">
    <text evidence="1">The sequence shown here is derived from an EMBL/GenBank/DDBJ whole genome shotgun (WGS) entry which is preliminary data.</text>
</comment>
<reference evidence="1" key="1">
    <citation type="submission" date="2023-11" db="EMBL/GenBank/DDBJ databases">
        <title>The genome sequences of three competitors of mushroom-forming fungi.</title>
        <authorList>
            <person name="Beijen E."/>
            <person name="Ohm R.A."/>
        </authorList>
    </citation>
    <scope>NUCLEOTIDE SEQUENCE</scope>
    <source>
        <strain evidence="1">CBS 100526</strain>
    </source>
</reference>
<name>A0AAE1I6A6_9HYPO</name>
<sequence>MSENQVPKGAFGRATGARLFVQDHFPGADGFMSGHFTDHDFYRVFREYKPNQFHVVEVMITSGRQVVWVWFCDGSRCDDQRRKELATVQADEATREIYDQWKELWWALSFGNDTECVMKAKNLHPEVRIEKLESNIIRGNTEFLRVWQLEF</sequence>
<keyword evidence="2" id="KW-1185">Reference proteome</keyword>
<protein>
    <submittedName>
        <fullName evidence="1">Uncharacterized protein</fullName>
    </submittedName>
</protein>
<gene>
    <name evidence="1" type="ORF">Triagg1_10993</name>
</gene>
<evidence type="ECO:0000313" key="1">
    <source>
        <dbReference type="EMBL" id="KAK4059707.1"/>
    </source>
</evidence>
<dbReference type="GeneID" id="87915030"/>
<dbReference type="AlphaFoldDB" id="A0AAE1I6A6"/>
<proteinExistence type="predicted"/>
<evidence type="ECO:0000313" key="2">
    <source>
        <dbReference type="Proteomes" id="UP001273209"/>
    </source>
</evidence>